<evidence type="ECO:0000256" key="2">
    <source>
        <dbReference type="ARBA" id="ARBA00023125"/>
    </source>
</evidence>
<dbReference type="SMART" id="SM00419">
    <property type="entry name" value="HTH_CRP"/>
    <property type="match status" value="1"/>
</dbReference>
<sequence>MSIPCVLLLNKMETLHVLANIPLFSGLDEEELSKVSQLLLRRNFADKTGLFLQGDPLHTVYFIISGKVKIYRNDEAGREQVVTVLQEGDMFPHVGFFSTGTYPAHAVMIESGEMLTLSTARFRHLIESTPTLCLKLLAVIEHKYMELQARLSEMVMHDTHGRLVLMLVRLSRLHGEPCGGRQRLNVSITNQELANMIGTSRETVNRMLNQLKRDGAVETCSDLHMILDVGKLEQLL</sequence>
<gene>
    <name evidence="7" type="ORF">C7459_105250</name>
</gene>
<dbReference type="InterPro" id="IPR050397">
    <property type="entry name" value="Env_Response_Regulators"/>
</dbReference>
<dbReference type="Pfam" id="PF13545">
    <property type="entry name" value="HTH_Crp_2"/>
    <property type="match status" value="1"/>
</dbReference>
<dbReference type="PANTHER" id="PTHR24567:SF74">
    <property type="entry name" value="HTH-TYPE TRANSCRIPTIONAL REGULATOR ARCR"/>
    <property type="match status" value="1"/>
</dbReference>
<dbReference type="Gene3D" id="2.60.120.10">
    <property type="entry name" value="Jelly Rolls"/>
    <property type="match status" value="1"/>
</dbReference>
<keyword evidence="3" id="KW-0010">Activator</keyword>
<feature type="domain" description="Cyclic nucleotide-binding" evidence="5">
    <location>
        <begin position="23"/>
        <end position="126"/>
    </location>
</feature>
<evidence type="ECO:0000313" key="7">
    <source>
        <dbReference type="EMBL" id="PWK14483.1"/>
    </source>
</evidence>
<dbReference type="InterPro" id="IPR036390">
    <property type="entry name" value="WH_DNA-bd_sf"/>
</dbReference>
<dbReference type="Pfam" id="PF00027">
    <property type="entry name" value="cNMP_binding"/>
    <property type="match status" value="1"/>
</dbReference>
<keyword evidence="8" id="KW-1185">Reference proteome</keyword>
<dbReference type="InterPro" id="IPR018335">
    <property type="entry name" value="Tscrpt_reg_HTH_Crp-type_CS"/>
</dbReference>
<dbReference type="Gene3D" id="1.10.10.10">
    <property type="entry name" value="Winged helix-like DNA-binding domain superfamily/Winged helix DNA-binding domain"/>
    <property type="match status" value="1"/>
</dbReference>
<dbReference type="GO" id="GO:0003677">
    <property type="term" value="F:DNA binding"/>
    <property type="evidence" value="ECO:0007669"/>
    <property type="project" value="UniProtKB-KW"/>
</dbReference>
<evidence type="ECO:0000256" key="4">
    <source>
        <dbReference type="ARBA" id="ARBA00023163"/>
    </source>
</evidence>
<reference evidence="7 8" key="1">
    <citation type="submission" date="2018-05" db="EMBL/GenBank/DDBJ databases">
        <title>Genomic Encyclopedia of Type Strains, Phase IV (KMG-IV): sequencing the most valuable type-strain genomes for metagenomic binning, comparative biology and taxonomic classification.</title>
        <authorList>
            <person name="Goeker M."/>
        </authorList>
    </citation>
    <scope>NUCLEOTIDE SEQUENCE [LARGE SCALE GENOMIC DNA]</scope>
    <source>
        <strain evidence="7 8">DSM 18773</strain>
    </source>
</reference>
<dbReference type="GO" id="GO:0003700">
    <property type="term" value="F:DNA-binding transcription factor activity"/>
    <property type="evidence" value="ECO:0007669"/>
    <property type="project" value="InterPro"/>
</dbReference>
<dbReference type="InterPro" id="IPR014710">
    <property type="entry name" value="RmlC-like_jellyroll"/>
</dbReference>
<keyword evidence="4" id="KW-0804">Transcription</keyword>
<dbReference type="SUPFAM" id="SSF46785">
    <property type="entry name" value="Winged helix' DNA-binding domain"/>
    <property type="match status" value="1"/>
</dbReference>
<evidence type="ECO:0000259" key="6">
    <source>
        <dbReference type="PROSITE" id="PS51063"/>
    </source>
</evidence>
<dbReference type="PROSITE" id="PS00042">
    <property type="entry name" value="HTH_CRP_1"/>
    <property type="match status" value="1"/>
</dbReference>
<dbReference type="InterPro" id="IPR036388">
    <property type="entry name" value="WH-like_DNA-bd_sf"/>
</dbReference>
<feature type="domain" description="HTH crp-type" evidence="6">
    <location>
        <begin position="157"/>
        <end position="230"/>
    </location>
</feature>
<accession>A0A316DD97</accession>
<dbReference type="SMART" id="SM00100">
    <property type="entry name" value="cNMP"/>
    <property type="match status" value="1"/>
</dbReference>
<keyword evidence="2" id="KW-0238">DNA-binding</keyword>
<dbReference type="SUPFAM" id="SSF51206">
    <property type="entry name" value="cAMP-binding domain-like"/>
    <property type="match status" value="1"/>
</dbReference>
<evidence type="ECO:0000259" key="5">
    <source>
        <dbReference type="PROSITE" id="PS50042"/>
    </source>
</evidence>
<protein>
    <submittedName>
        <fullName evidence="7">CRP/FNR family transcriptional regulator</fullName>
    </submittedName>
</protein>
<dbReference type="Proteomes" id="UP000245634">
    <property type="component" value="Unassembled WGS sequence"/>
</dbReference>
<dbReference type="InterPro" id="IPR000595">
    <property type="entry name" value="cNMP-bd_dom"/>
</dbReference>
<evidence type="ECO:0000256" key="3">
    <source>
        <dbReference type="ARBA" id="ARBA00023159"/>
    </source>
</evidence>
<comment type="caution">
    <text evidence="7">The sequence shown here is derived from an EMBL/GenBank/DDBJ whole genome shotgun (WGS) entry which is preliminary data.</text>
</comment>
<dbReference type="CDD" id="cd00038">
    <property type="entry name" value="CAP_ED"/>
    <property type="match status" value="1"/>
</dbReference>
<organism evidence="7 8">
    <name type="scientific">Tumebacillus permanentifrigoris</name>
    <dbReference type="NCBI Taxonomy" id="378543"/>
    <lineage>
        <taxon>Bacteria</taxon>
        <taxon>Bacillati</taxon>
        <taxon>Bacillota</taxon>
        <taxon>Bacilli</taxon>
        <taxon>Bacillales</taxon>
        <taxon>Alicyclobacillaceae</taxon>
        <taxon>Tumebacillus</taxon>
    </lineage>
</organism>
<name>A0A316DD97_9BACL</name>
<dbReference type="GO" id="GO:0005829">
    <property type="term" value="C:cytosol"/>
    <property type="evidence" value="ECO:0007669"/>
    <property type="project" value="TreeGrafter"/>
</dbReference>
<dbReference type="InterPro" id="IPR012318">
    <property type="entry name" value="HTH_CRP"/>
</dbReference>
<keyword evidence="1" id="KW-0805">Transcription regulation</keyword>
<evidence type="ECO:0000256" key="1">
    <source>
        <dbReference type="ARBA" id="ARBA00023015"/>
    </source>
</evidence>
<proteinExistence type="predicted"/>
<dbReference type="PANTHER" id="PTHR24567">
    <property type="entry name" value="CRP FAMILY TRANSCRIPTIONAL REGULATORY PROTEIN"/>
    <property type="match status" value="1"/>
</dbReference>
<dbReference type="PROSITE" id="PS50042">
    <property type="entry name" value="CNMP_BINDING_3"/>
    <property type="match status" value="1"/>
</dbReference>
<evidence type="ECO:0000313" key="8">
    <source>
        <dbReference type="Proteomes" id="UP000245634"/>
    </source>
</evidence>
<dbReference type="PROSITE" id="PS51063">
    <property type="entry name" value="HTH_CRP_2"/>
    <property type="match status" value="1"/>
</dbReference>
<dbReference type="InterPro" id="IPR018490">
    <property type="entry name" value="cNMP-bd_dom_sf"/>
</dbReference>
<dbReference type="EMBL" id="QGGL01000005">
    <property type="protein sequence ID" value="PWK14483.1"/>
    <property type="molecule type" value="Genomic_DNA"/>
</dbReference>
<dbReference type="AlphaFoldDB" id="A0A316DD97"/>
<dbReference type="PRINTS" id="PR00034">
    <property type="entry name" value="HTHCRP"/>
</dbReference>